<gene>
    <name evidence="1" type="ORF">SAMN06265376_11323</name>
</gene>
<dbReference type="Proteomes" id="UP000198379">
    <property type="component" value="Unassembled WGS sequence"/>
</dbReference>
<name>A0A239E0D4_9FLAO</name>
<dbReference type="EMBL" id="FZNY01000013">
    <property type="protein sequence ID" value="SNS37841.1"/>
    <property type="molecule type" value="Genomic_DNA"/>
</dbReference>
<keyword evidence="2" id="KW-1185">Reference proteome</keyword>
<proteinExistence type="predicted"/>
<protein>
    <submittedName>
        <fullName evidence="1">Uncharacterized protein</fullName>
    </submittedName>
</protein>
<organism evidence="1 2">
    <name type="scientific">Dokdonia pacifica</name>
    <dbReference type="NCBI Taxonomy" id="1627892"/>
    <lineage>
        <taxon>Bacteria</taxon>
        <taxon>Pseudomonadati</taxon>
        <taxon>Bacteroidota</taxon>
        <taxon>Flavobacteriia</taxon>
        <taxon>Flavobacteriales</taxon>
        <taxon>Flavobacteriaceae</taxon>
        <taxon>Dokdonia</taxon>
    </lineage>
</organism>
<accession>A0A239E0D4</accession>
<dbReference type="RefSeq" id="WP_179218261.1">
    <property type="nucleotide sequence ID" value="NZ_BMEP01000004.1"/>
</dbReference>
<reference evidence="1 2" key="1">
    <citation type="submission" date="2017-06" db="EMBL/GenBank/DDBJ databases">
        <authorList>
            <person name="Kim H.J."/>
            <person name="Triplett B.A."/>
        </authorList>
    </citation>
    <scope>NUCLEOTIDE SEQUENCE [LARGE SCALE GENOMIC DNA]</scope>
    <source>
        <strain evidence="1 2">DSM 25597</strain>
    </source>
</reference>
<evidence type="ECO:0000313" key="1">
    <source>
        <dbReference type="EMBL" id="SNS37841.1"/>
    </source>
</evidence>
<sequence>MLKNILKLEGVEKLNKNQQQGVQGGHGGKITQFECVVCLCGIWLPSGICLAPDNGCA</sequence>
<dbReference type="AlphaFoldDB" id="A0A239E0D4"/>
<evidence type="ECO:0000313" key="2">
    <source>
        <dbReference type="Proteomes" id="UP000198379"/>
    </source>
</evidence>